<evidence type="ECO:0000313" key="2">
    <source>
        <dbReference type="Proteomes" id="UP001317822"/>
    </source>
</evidence>
<accession>A0ABM8DHZ7</accession>
<gene>
    <name evidence="1" type="ORF">LA521A_34750</name>
</gene>
<proteinExistence type="predicted"/>
<sequence length="207" mass="23950">MRYVTRVVPMLGAALLLWLFMGFEAIDYEHSTDYKFFIKQYPSWTTVYRNPVLCGECDLRRPENIGIEANWQFEAFCRVRFDLDPGLCYAIYAAKQRRADERAGRESMRARFNGPREERPWAPGFPLGTPEDVLDFAKRRNLCDYFRAEAPEPGQRERALEIELGIATYCPGTDKELAYLRQKYGHQAEVTQRLAEYGSAAERGGKP</sequence>
<protein>
    <submittedName>
        <fullName evidence="1">Uncharacterized protein</fullName>
    </submittedName>
</protein>
<reference evidence="1 2" key="1">
    <citation type="journal article" date="2023" name="Int. J. Syst. Evol. Microbiol.">
        <title>Physiological and genomic analyses of cobalamin (vitamin B12)-auxotrophy of Lysobacter auxotrophicus sp. nov., a methionine-auxotrophic chitinolytic bacterium isolated from chitin-treated soil.</title>
        <authorList>
            <person name="Saito A."/>
            <person name="Dohra H."/>
            <person name="Hamada M."/>
            <person name="Moriuchi R."/>
            <person name="Kotsuchibashi Y."/>
            <person name="Mori K."/>
        </authorList>
    </citation>
    <scope>NUCLEOTIDE SEQUENCE [LARGE SCALE GENOMIC DNA]</scope>
    <source>
        <strain evidence="1 2">5-21a</strain>
    </source>
</reference>
<dbReference type="Proteomes" id="UP001317822">
    <property type="component" value="Chromosome"/>
</dbReference>
<keyword evidence="2" id="KW-1185">Reference proteome</keyword>
<name>A0ABM8DHZ7_9GAMM</name>
<dbReference type="EMBL" id="AP027041">
    <property type="protein sequence ID" value="BDU18274.1"/>
    <property type="molecule type" value="Genomic_DNA"/>
</dbReference>
<dbReference type="RefSeq" id="WP_281780142.1">
    <property type="nucleotide sequence ID" value="NZ_AP027041.1"/>
</dbReference>
<organism evidence="1 2">
    <name type="scientific">Lysobacter auxotrophicus</name>
    <dbReference type="NCBI Taxonomy" id="2992573"/>
    <lineage>
        <taxon>Bacteria</taxon>
        <taxon>Pseudomonadati</taxon>
        <taxon>Pseudomonadota</taxon>
        <taxon>Gammaproteobacteria</taxon>
        <taxon>Lysobacterales</taxon>
        <taxon>Lysobacteraceae</taxon>
        <taxon>Lysobacter</taxon>
    </lineage>
</organism>
<evidence type="ECO:0000313" key="1">
    <source>
        <dbReference type="EMBL" id="BDU18274.1"/>
    </source>
</evidence>